<keyword evidence="2 6" id="KW-0418">Kinase</keyword>
<feature type="binding site" evidence="6">
    <location>
        <begin position="144"/>
        <end position="145"/>
    </location>
    <ligand>
        <name>NAD(+)</name>
        <dbReference type="ChEBI" id="CHEBI:57540"/>
    </ligand>
</feature>
<evidence type="ECO:0000313" key="8">
    <source>
        <dbReference type="Proteomes" id="UP000461585"/>
    </source>
</evidence>
<keyword evidence="8" id="KW-1185">Reference proteome</keyword>
<proteinExistence type="inferred from homology"/>
<keyword evidence="6" id="KW-0963">Cytoplasm</keyword>
<comment type="caution">
    <text evidence="6">Lacks conserved residue(s) required for the propagation of feature annotation.</text>
</comment>
<dbReference type="PANTHER" id="PTHR20275:SF0">
    <property type="entry name" value="NAD KINASE"/>
    <property type="match status" value="1"/>
</dbReference>
<reference evidence="7 8" key="1">
    <citation type="submission" date="2020-01" db="EMBL/GenBank/DDBJ databases">
        <title>Anaeroalcalibacter tamaniensis gen. nov., sp. nov., moderately halophilic strictly anaerobic fermenter bacterium from mud volcano of Taman peninsula.</title>
        <authorList>
            <person name="Frolova A."/>
            <person name="Merkel A.Y."/>
            <person name="Slobodkin A.I."/>
        </authorList>
    </citation>
    <scope>NUCLEOTIDE SEQUENCE [LARGE SCALE GENOMIC DNA]</scope>
    <source>
        <strain evidence="7 8">F-3ap</strain>
    </source>
</reference>
<gene>
    <name evidence="6" type="primary">nadK</name>
    <name evidence="7" type="ORF">GXN74_00695</name>
</gene>
<protein>
    <recommendedName>
        <fullName evidence="6">NAD kinase</fullName>
        <ecNumber evidence="6">2.7.1.23</ecNumber>
    </recommendedName>
    <alternativeName>
        <fullName evidence="6">ATP-dependent NAD kinase</fullName>
    </alternativeName>
</protein>
<comment type="similarity">
    <text evidence="6">Belongs to the NAD kinase family.</text>
</comment>
<evidence type="ECO:0000256" key="3">
    <source>
        <dbReference type="ARBA" id="ARBA00022857"/>
    </source>
</evidence>
<dbReference type="Proteomes" id="UP000461585">
    <property type="component" value="Unassembled WGS sequence"/>
</dbReference>
<comment type="function">
    <text evidence="6">Involved in the regulation of the intracellular balance of NAD and NADP, and is a key enzyme in the biosynthesis of NADP. Catalyzes specifically the phosphorylation on 2'-hydroxyl of the adenosine moiety of NAD to yield NADP.</text>
</comment>
<dbReference type="SUPFAM" id="SSF111331">
    <property type="entry name" value="NAD kinase/diacylglycerol kinase-like"/>
    <property type="match status" value="1"/>
</dbReference>
<keyword evidence="3 6" id="KW-0521">NADP</keyword>
<dbReference type="PANTHER" id="PTHR20275">
    <property type="entry name" value="NAD KINASE"/>
    <property type="match status" value="1"/>
</dbReference>
<comment type="caution">
    <text evidence="7">The sequence shown here is derived from an EMBL/GenBank/DDBJ whole genome shotgun (WGS) entry which is preliminary data.</text>
</comment>
<dbReference type="InterPro" id="IPR017438">
    <property type="entry name" value="ATP-NAD_kinase_N"/>
</dbReference>
<name>A0A7X5HT91_9FIRM</name>
<dbReference type="InterPro" id="IPR002504">
    <property type="entry name" value="NADK"/>
</dbReference>
<organism evidence="7 8">
    <name type="scientific">Anaerotalea alkaliphila</name>
    <dbReference type="NCBI Taxonomy" id="2662126"/>
    <lineage>
        <taxon>Bacteria</taxon>
        <taxon>Bacillati</taxon>
        <taxon>Bacillota</taxon>
        <taxon>Clostridia</taxon>
        <taxon>Eubacteriales</taxon>
        <taxon>Anaerotalea</taxon>
    </lineage>
</organism>
<feature type="active site" description="Proton acceptor" evidence="6">
    <location>
        <position position="70"/>
    </location>
</feature>
<dbReference type="InterPro" id="IPR017437">
    <property type="entry name" value="ATP-NAD_kinase_PpnK-typ_C"/>
</dbReference>
<feature type="binding site" evidence="6">
    <location>
        <begin position="185"/>
        <end position="190"/>
    </location>
    <ligand>
        <name>NAD(+)</name>
        <dbReference type="ChEBI" id="CHEBI:57540"/>
    </ligand>
</feature>
<dbReference type="GO" id="GO:0051287">
    <property type="term" value="F:NAD binding"/>
    <property type="evidence" value="ECO:0007669"/>
    <property type="project" value="UniProtKB-ARBA"/>
</dbReference>
<evidence type="ECO:0000256" key="2">
    <source>
        <dbReference type="ARBA" id="ARBA00022777"/>
    </source>
</evidence>
<feature type="binding site" evidence="6">
    <location>
        <position position="155"/>
    </location>
    <ligand>
        <name>NAD(+)</name>
        <dbReference type="ChEBI" id="CHEBI:57540"/>
    </ligand>
</feature>
<comment type="catalytic activity">
    <reaction evidence="5 6">
        <text>NAD(+) + ATP = ADP + NADP(+) + H(+)</text>
        <dbReference type="Rhea" id="RHEA:18629"/>
        <dbReference type="ChEBI" id="CHEBI:15378"/>
        <dbReference type="ChEBI" id="CHEBI:30616"/>
        <dbReference type="ChEBI" id="CHEBI:57540"/>
        <dbReference type="ChEBI" id="CHEBI:58349"/>
        <dbReference type="ChEBI" id="CHEBI:456216"/>
        <dbReference type="EC" id="2.7.1.23"/>
    </reaction>
</comment>
<comment type="subcellular location">
    <subcellularLocation>
        <location evidence="6">Cytoplasm</location>
    </subcellularLocation>
</comment>
<dbReference type="EC" id="2.7.1.23" evidence="6"/>
<dbReference type="Gene3D" id="3.40.50.10330">
    <property type="entry name" value="Probable inorganic polyphosphate/atp-NAD kinase, domain 1"/>
    <property type="match status" value="1"/>
</dbReference>
<sequence length="301" mass="33839">MRKFWIIPNHTKDKAYHTAKRITQWLECHDKEVIFQDTDKNGQGDWIDRHLRTKREAMEQADCVISLGGDGTIIQAARRLANVHVPILGVNLGNLGFLAEVEMKELESALEKIVRGEYTLENRMMVKADILREKESCCFGLALNDVVISRGAISRMIGFNVYVNNVFVNHYYADGIIISTPTGSTAYNLSAGGPILAPQSDVVAITPICPHSLTARSIVLPGSDVIRITFKSRRDQGELPPEWKQKESMIITIDGQMVQDLYGGDEIIISQAPQKTSLVKFSNKDFYTILRKKLENAYEKI</sequence>
<evidence type="ECO:0000256" key="5">
    <source>
        <dbReference type="ARBA" id="ARBA00047925"/>
    </source>
</evidence>
<dbReference type="Gene3D" id="2.60.200.30">
    <property type="entry name" value="Probable inorganic polyphosphate/atp-NAD kinase, domain 2"/>
    <property type="match status" value="1"/>
</dbReference>
<feature type="binding site" evidence="6">
    <location>
        <position position="256"/>
    </location>
    <ligand>
        <name>NAD(+)</name>
        <dbReference type="ChEBI" id="CHEBI:57540"/>
    </ligand>
</feature>
<feature type="binding site" evidence="6">
    <location>
        <begin position="70"/>
        <end position="71"/>
    </location>
    <ligand>
        <name>NAD(+)</name>
        <dbReference type="ChEBI" id="CHEBI:57540"/>
    </ligand>
</feature>
<dbReference type="GO" id="GO:0046872">
    <property type="term" value="F:metal ion binding"/>
    <property type="evidence" value="ECO:0007669"/>
    <property type="project" value="UniProtKB-UniRule"/>
</dbReference>
<feature type="binding site" evidence="6">
    <location>
        <position position="174"/>
    </location>
    <ligand>
        <name>NAD(+)</name>
        <dbReference type="ChEBI" id="CHEBI:57540"/>
    </ligand>
</feature>
<keyword evidence="1 6" id="KW-0808">Transferase</keyword>
<dbReference type="InterPro" id="IPR016064">
    <property type="entry name" value="NAD/diacylglycerol_kinase_sf"/>
</dbReference>
<dbReference type="GO" id="GO:0005737">
    <property type="term" value="C:cytoplasm"/>
    <property type="evidence" value="ECO:0007669"/>
    <property type="project" value="UniProtKB-SubCell"/>
</dbReference>
<comment type="cofactor">
    <cofactor evidence="6">
        <name>a divalent metal cation</name>
        <dbReference type="ChEBI" id="CHEBI:60240"/>
    </cofactor>
</comment>
<evidence type="ECO:0000256" key="4">
    <source>
        <dbReference type="ARBA" id="ARBA00023027"/>
    </source>
</evidence>
<dbReference type="EMBL" id="JAAEEH010000001">
    <property type="protein sequence ID" value="NDL66263.1"/>
    <property type="molecule type" value="Genomic_DNA"/>
</dbReference>
<dbReference type="Pfam" id="PF01513">
    <property type="entry name" value="NAD_kinase"/>
    <property type="match status" value="1"/>
</dbReference>
<accession>A0A7X5HT91</accession>
<dbReference type="HAMAP" id="MF_00361">
    <property type="entry name" value="NAD_kinase"/>
    <property type="match status" value="1"/>
</dbReference>
<evidence type="ECO:0000313" key="7">
    <source>
        <dbReference type="EMBL" id="NDL66263.1"/>
    </source>
</evidence>
<dbReference type="GO" id="GO:0019674">
    <property type="term" value="P:NAD+ metabolic process"/>
    <property type="evidence" value="ECO:0007669"/>
    <property type="project" value="InterPro"/>
</dbReference>
<dbReference type="AlphaFoldDB" id="A0A7X5HT91"/>
<evidence type="ECO:0000256" key="1">
    <source>
        <dbReference type="ARBA" id="ARBA00022679"/>
    </source>
</evidence>
<keyword evidence="6" id="KW-0547">Nucleotide-binding</keyword>
<dbReference type="Pfam" id="PF20143">
    <property type="entry name" value="NAD_kinase_C"/>
    <property type="match status" value="1"/>
</dbReference>
<evidence type="ECO:0000256" key="6">
    <source>
        <dbReference type="HAMAP-Rule" id="MF_00361"/>
    </source>
</evidence>
<keyword evidence="6" id="KW-0067">ATP-binding</keyword>
<dbReference type="GO" id="GO:0003951">
    <property type="term" value="F:NAD+ kinase activity"/>
    <property type="evidence" value="ECO:0007669"/>
    <property type="project" value="UniProtKB-UniRule"/>
</dbReference>
<dbReference type="GO" id="GO:0006741">
    <property type="term" value="P:NADP+ biosynthetic process"/>
    <property type="evidence" value="ECO:0007669"/>
    <property type="project" value="UniProtKB-UniRule"/>
</dbReference>
<dbReference type="GO" id="GO:0005524">
    <property type="term" value="F:ATP binding"/>
    <property type="evidence" value="ECO:0007669"/>
    <property type="project" value="UniProtKB-KW"/>
</dbReference>
<dbReference type="RefSeq" id="WP_162368986.1">
    <property type="nucleotide sequence ID" value="NZ_JAAEEH010000001.1"/>
</dbReference>
<keyword evidence="4 6" id="KW-0520">NAD</keyword>